<feature type="domain" description="Disease resistance R13L4/SHOC-2-like LRR" evidence="4">
    <location>
        <begin position="171"/>
        <end position="282"/>
    </location>
</feature>
<keyword evidence="1" id="KW-0433">Leucine-rich repeat</keyword>
<dbReference type="Proteomes" id="UP001295444">
    <property type="component" value="Chromosome 08"/>
</dbReference>
<dbReference type="Pfam" id="PF23598">
    <property type="entry name" value="LRR_14"/>
    <property type="match status" value="1"/>
</dbReference>
<evidence type="ECO:0000256" key="2">
    <source>
        <dbReference type="ARBA" id="ARBA00022737"/>
    </source>
</evidence>
<dbReference type="InterPro" id="IPR055414">
    <property type="entry name" value="LRR_R13L4/SHOC2-like"/>
</dbReference>
<proteinExistence type="predicted"/>
<reference evidence="5" key="1">
    <citation type="submission" date="2022-03" db="EMBL/GenBank/DDBJ databases">
        <authorList>
            <person name="Alioto T."/>
            <person name="Alioto T."/>
            <person name="Gomez Garrido J."/>
        </authorList>
    </citation>
    <scope>NUCLEOTIDE SEQUENCE</scope>
</reference>
<dbReference type="EMBL" id="OW240919">
    <property type="protein sequence ID" value="CAH2311588.1"/>
    <property type="molecule type" value="Genomic_DNA"/>
</dbReference>
<organism evidence="5 6">
    <name type="scientific">Pelobates cultripes</name>
    <name type="common">Western spadefoot toad</name>
    <dbReference type="NCBI Taxonomy" id="61616"/>
    <lineage>
        <taxon>Eukaryota</taxon>
        <taxon>Metazoa</taxon>
        <taxon>Chordata</taxon>
        <taxon>Craniata</taxon>
        <taxon>Vertebrata</taxon>
        <taxon>Euteleostomi</taxon>
        <taxon>Amphibia</taxon>
        <taxon>Batrachia</taxon>
        <taxon>Anura</taxon>
        <taxon>Pelobatoidea</taxon>
        <taxon>Pelobatidae</taxon>
        <taxon>Pelobates</taxon>
    </lineage>
</organism>
<evidence type="ECO:0000313" key="5">
    <source>
        <dbReference type="EMBL" id="CAH2311588.1"/>
    </source>
</evidence>
<feature type="region of interest" description="Disordered" evidence="3">
    <location>
        <begin position="1"/>
        <end position="41"/>
    </location>
</feature>
<feature type="compositionally biased region" description="Polar residues" evidence="3">
    <location>
        <begin position="9"/>
        <end position="38"/>
    </location>
</feature>
<evidence type="ECO:0000256" key="1">
    <source>
        <dbReference type="ARBA" id="ARBA00022614"/>
    </source>
</evidence>
<dbReference type="AlphaFoldDB" id="A0AAD1SYM0"/>
<protein>
    <submittedName>
        <fullName evidence="5">Leucine-rich repeat-containing 39</fullName>
    </submittedName>
</protein>
<dbReference type="SUPFAM" id="SSF52058">
    <property type="entry name" value="L domain-like"/>
    <property type="match status" value="1"/>
</dbReference>
<dbReference type="InterPro" id="IPR032675">
    <property type="entry name" value="LRR_dom_sf"/>
</dbReference>
<dbReference type="PANTHER" id="PTHR45752:SF195">
    <property type="entry name" value="LEUCINE-RICH REPEAT (LRR) FAMILY PROTEIN-RELATED"/>
    <property type="match status" value="1"/>
</dbReference>
<dbReference type="InterPro" id="IPR050715">
    <property type="entry name" value="LRR-SigEffector_domain"/>
</dbReference>
<evidence type="ECO:0000313" key="6">
    <source>
        <dbReference type="Proteomes" id="UP001295444"/>
    </source>
</evidence>
<dbReference type="PROSITE" id="PS51450">
    <property type="entry name" value="LRR"/>
    <property type="match status" value="3"/>
</dbReference>
<sequence>MQTSKEMETSGSFTWATKTPTPLTVSKPPTLNEASQEQMDSEELHSLLDAAMAKSVTQAIFTALEAMSDNLSHSITHALRSTQLPPALTANPPESKPVAPRGRKSANIFRHLDEDASKNLQTDRVRPVTEDVVAPQLRAPHRAKSVRNWERAKALIESYESESEQEETLPACLVKLQHLQEWQIHRTGLTVIPTFISNFTNLLVLDLSRNAITKIPREIGRLKKLRELLLSYNRISEVPADLGGCESLEKLDLAVNRDISELPGQLSSLTRLFQLDLNMNQFESIPSVLLDLPSLEWLDMGSNKLQKLPSDIDKMQRLHTIWLQRNEITELPDSISCLRNLNTLVLTSNRLKRIPHCLQGLENLRFVNFRDNPLERQVTLPPCQDEEEEGERELFGLEFMHLYIQESIGCSIKENTDCIQ</sequence>
<keyword evidence="6" id="KW-1185">Reference proteome</keyword>
<gene>
    <name evidence="5" type="ORF">PECUL_23A024115</name>
</gene>
<dbReference type="SMART" id="SM00369">
    <property type="entry name" value="LRR_TYP"/>
    <property type="match status" value="6"/>
</dbReference>
<keyword evidence="2" id="KW-0677">Repeat</keyword>
<accession>A0AAD1SYM0</accession>
<dbReference type="Gene3D" id="3.80.10.10">
    <property type="entry name" value="Ribonuclease Inhibitor"/>
    <property type="match status" value="2"/>
</dbReference>
<dbReference type="InterPro" id="IPR001611">
    <property type="entry name" value="Leu-rich_rpt"/>
</dbReference>
<dbReference type="InterPro" id="IPR003591">
    <property type="entry name" value="Leu-rich_rpt_typical-subtyp"/>
</dbReference>
<evidence type="ECO:0000259" key="4">
    <source>
        <dbReference type="Pfam" id="PF23598"/>
    </source>
</evidence>
<evidence type="ECO:0000256" key="3">
    <source>
        <dbReference type="SAM" id="MobiDB-lite"/>
    </source>
</evidence>
<dbReference type="PANTHER" id="PTHR45752">
    <property type="entry name" value="LEUCINE-RICH REPEAT-CONTAINING"/>
    <property type="match status" value="1"/>
</dbReference>
<dbReference type="Pfam" id="PF13855">
    <property type="entry name" value="LRR_8"/>
    <property type="match status" value="1"/>
</dbReference>
<name>A0AAD1SYM0_PELCU</name>